<keyword evidence="4" id="KW-1003">Cell membrane</keyword>
<evidence type="ECO:0000313" key="13">
    <source>
        <dbReference type="Proteomes" id="UP000656274"/>
    </source>
</evidence>
<keyword evidence="7" id="KW-0653">Protein transport</keyword>
<keyword evidence="9" id="KW-0472">Membrane</keyword>
<keyword evidence="6" id="KW-0812">Transmembrane</keyword>
<evidence type="ECO:0000259" key="11">
    <source>
        <dbReference type="PROSITE" id="PS52015"/>
    </source>
</evidence>
<dbReference type="InterPro" id="IPR037682">
    <property type="entry name" value="TonB_C"/>
</dbReference>
<dbReference type="InterPro" id="IPR051045">
    <property type="entry name" value="TonB-dependent_transducer"/>
</dbReference>
<evidence type="ECO:0000256" key="1">
    <source>
        <dbReference type="ARBA" id="ARBA00004383"/>
    </source>
</evidence>
<dbReference type="Proteomes" id="UP000656274">
    <property type="component" value="Unassembled WGS sequence"/>
</dbReference>
<dbReference type="Pfam" id="PF03544">
    <property type="entry name" value="TonB_C"/>
    <property type="match status" value="1"/>
</dbReference>
<evidence type="ECO:0000313" key="12">
    <source>
        <dbReference type="EMBL" id="MBE9576089.1"/>
    </source>
</evidence>
<keyword evidence="5" id="KW-0997">Cell inner membrane</keyword>
<feature type="chain" id="PRO_5047328630" evidence="10">
    <location>
        <begin position="21"/>
        <end position="160"/>
    </location>
</feature>
<comment type="caution">
    <text evidence="12">The sequence shown here is derived from an EMBL/GenBank/DDBJ whole genome shotgun (WGS) entry which is preliminary data.</text>
</comment>
<keyword evidence="10" id="KW-0732">Signal</keyword>
<keyword evidence="8" id="KW-1133">Transmembrane helix</keyword>
<evidence type="ECO:0000256" key="5">
    <source>
        <dbReference type="ARBA" id="ARBA00022519"/>
    </source>
</evidence>
<dbReference type="NCBIfam" id="TIGR01352">
    <property type="entry name" value="tonB_Cterm"/>
    <property type="match status" value="1"/>
</dbReference>
<dbReference type="EMBL" id="JADFTZ010000001">
    <property type="protein sequence ID" value="MBE9576089.1"/>
    <property type="molecule type" value="Genomic_DNA"/>
</dbReference>
<gene>
    <name evidence="12" type="ORF">IM755_05145</name>
</gene>
<evidence type="ECO:0000256" key="6">
    <source>
        <dbReference type="ARBA" id="ARBA00022692"/>
    </source>
</evidence>
<keyword evidence="13" id="KW-1185">Reference proteome</keyword>
<dbReference type="SUPFAM" id="SSF74653">
    <property type="entry name" value="TolA/TonB C-terminal domain"/>
    <property type="match status" value="1"/>
</dbReference>
<dbReference type="Gene3D" id="3.30.1150.10">
    <property type="match status" value="1"/>
</dbReference>
<organism evidence="12 13">
    <name type="scientific">Flavobacterium proteolyticum</name>
    <dbReference type="NCBI Taxonomy" id="2911683"/>
    <lineage>
        <taxon>Bacteria</taxon>
        <taxon>Pseudomonadati</taxon>
        <taxon>Bacteroidota</taxon>
        <taxon>Flavobacteriia</taxon>
        <taxon>Flavobacteriales</taxon>
        <taxon>Flavobacteriaceae</taxon>
        <taxon>Flavobacterium</taxon>
    </lineage>
</organism>
<evidence type="ECO:0000256" key="2">
    <source>
        <dbReference type="ARBA" id="ARBA00006555"/>
    </source>
</evidence>
<name>A0ABR9WRH1_9FLAO</name>
<feature type="signal peptide" evidence="10">
    <location>
        <begin position="1"/>
        <end position="20"/>
    </location>
</feature>
<evidence type="ECO:0000256" key="4">
    <source>
        <dbReference type="ARBA" id="ARBA00022475"/>
    </source>
</evidence>
<protein>
    <submittedName>
        <fullName evidence="12">Energy transducer TonB</fullName>
    </submittedName>
</protein>
<evidence type="ECO:0000256" key="10">
    <source>
        <dbReference type="SAM" id="SignalP"/>
    </source>
</evidence>
<sequence>MKKITLFFFLLFQLSTFSQAEPKEPIKMPLAKEDGKEASELSFAIIEEVPLFPGCEDVERNKRLNCFQAKMNEHIQNNFKYPREARIRNIQGKVVVMFIINKEGIIENIVAKGPENCGNCEILEKEAIRIMSKLPQMTPGKQKGKAVKVKYSQPLTFKLQ</sequence>
<proteinExistence type="inferred from homology"/>
<dbReference type="PROSITE" id="PS52015">
    <property type="entry name" value="TONB_CTD"/>
    <property type="match status" value="1"/>
</dbReference>
<dbReference type="PANTHER" id="PTHR33446">
    <property type="entry name" value="PROTEIN TONB-RELATED"/>
    <property type="match status" value="1"/>
</dbReference>
<comment type="similarity">
    <text evidence="2">Belongs to the TonB family.</text>
</comment>
<dbReference type="PANTHER" id="PTHR33446:SF2">
    <property type="entry name" value="PROTEIN TONB"/>
    <property type="match status" value="1"/>
</dbReference>
<evidence type="ECO:0000256" key="7">
    <source>
        <dbReference type="ARBA" id="ARBA00022927"/>
    </source>
</evidence>
<comment type="subcellular location">
    <subcellularLocation>
        <location evidence="1">Cell inner membrane</location>
        <topology evidence="1">Single-pass membrane protein</topology>
        <orientation evidence="1">Periplasmic side</orientation>
    </subcellularLocation>
</comment>
<dbReference type="RefSeq" id="WP_194094275.1">
    <property type="nucleotide sequence ID" value="NZ_JADFTZ010000001.1"/>
</dbReference>
<keyword evidence="3" id="KW-0813">Transport</keyword>
<reference evidence="12 13" key="1">
    <citation type="submission" date="2020-10" db="EMBL/GenBank/DDBJ databases">
        <title>The genome sequence of Flavobacterium aquaticum 1Y8A.</title>
        <authorList>
            <person name="Liu Y."/>
        </authorList>
    </citation>
    <scope>NUCLEOTIDE SEQUENCE [LARGE SCALE GENOMIC DNA]</scope>
    <source>
        <strain evidence="12 13">1Y8A</strain>
    </source>
</reference>
<evidence type="ECO:0000256" key="8">
    <source>
        <dbReference type="ARBA" id="ARBA00022989"/>
    </source>
</evidence>
<evidence type="ECO:0000256" key="9">
    <source>
        <dbReference type="ARBA" id="ARBA00023136"/>
    </source>
</evidence>
<evidence type="ECO:0000256" key="3">
    <source>
        <dbReference type="ARBA" id="ARBA00022448"/>
    </source>
</evidence>
<accession>A0ABR9WRH1</accession>
<dbReference type="InterPro" id="IPR006260">
    <property type="entry name" value="TonB/TolA_C"/>
</dbReference>
<feature type="domain" description="TonB C-terminal" evidence="11">
    <location>
        <begin position="66"/>
        <end position="160"/>
    </location>
</feature>